<evidence type="ECO:0000313" key="4">
    <source>
        <dbReference type="EMBL" id="CAI2716968.1"/>
    </source>
</evidence>
<dbReference type="InterPro" id="IPR003409">
    <property type="entry name" value="MORN"/>
</dbReference>
<dbReference type="Proteomes" id="UP001157733">
    <property type="component" value="Chromosome"/>
</dbReference>
<reference evidence="4 5" key="1">
    <citation type="submission" date="2022-09" db="EMBL/GenBank/DDBJ databases">
        <authorList>
            <person name="Kop L."/>
        </authorList>
    </citation>
    <scope>NUCLEOTIDE SEQUENCE [LARGE SCALE GENOMIC DNA]</scope>
    <source>
        <strain evidence="4 5">347</strain>
    </source>
</reference>
<dbReference type="Gene3D" id="2.60.40.10">
    <property type="entry name" value="Immunoglobulins"/>
    <property type="match status" value="1"/>
</dbReference>
<feature type="chain" id="PRO_5045232326" description="Peptidase C14 caspase domain-containing protein" evidence="2">
    <location>
        <begin position="37"/>
        <end position="774"/>
    </location>
</feature>
<evidence type="ECO:0000313" key="5">
    <source>
        <dbReference type="Proteomes" id="UP001157733"/>
    </source>
</evidence>
<sequence>MNGTGCNRQTGRVLRRSLVALWLALCLTGSALPAFADNCTSGNCQNGFGTLVRDNGNKYVGEFKNGVFHGHGTYTFNEDKWKGDRYTGEFKNGKYDGLGTYSWANGDKYTGDFKDDAPNGHGTYTWGREPWMGDKYVGGFIDWKKEGFGTYYWKEGDKYVGEFEADASNGTGTYYYTNGDVYKGQFKDWKKEGQGEFTWKRKPWTGDRYVGTFKADELNGRGIKYYASGDQYEGEWSNWKKHGFGTYTWKNGNRYVGAWADGKKEGHGTQYYASGDQYDGEFKDDAFHGQGLYIWGRDPWKGDRYNGEFKAGKLTGYGTKVYASGDKYTGEWDDWKKHGTGTYTWKNGDTYTGEWADSKMHGQGTFTYANGSRDVGTWDNDKPLKVTHYKPGQKKHDKQPEIVVQKPPKTETVKPVDNTPPVITITSHETSRGIVPVAKSPTTQVTGLAEDDSGIAEVLINGLPAHIEPSGKFAATIPLNSGKSEIIILARDIHQNTTQRSFWLDSRTSTEEQTVIAKVPDIQKNFMEQTGAMSVGDYHAIIIGINDYKYLPKLQTAVHDAREIEKLLRQKYGFKTNLLIDVSRTQIMRAFNNARKTMGPNDNLLIYYAGHGEFDKTVNKAYWLPADAERDSDANWLIVDNITTNIRRFASRHVLVVADSCYSGTLTRSAITNLSTPDQHKRFLEKMHKRSSRTLMASGGNEPVADGGGGGHSVFARAFIDALNMVEEEIFTAEQLFYRYIKEPVAGRAEQVPEYNIIKNSGHAGGDFVFMRKP</sequence>
<dbReference type="InterPro" id="IPR029030">
    <property type="entry name" value="Caspase-like_dom_sf"/>
</dbReference>
<dbReference type="Gene3D" id="3.40.50.1460">
    <property type="match status" value="1"/>
</dbReference>
<dbReference type="PANTHER" id="PTHR43215:SF14">
    <property type="entry name" value="RADIAL SPOKE HEAD 1 HOMOLOG"/>
    <property type="match status" value="1"/>
</dbReference>
<dbReference type="InterPro" id="IPR013783">
    <property type="entry name" value="Ig-like_fold"/>
</dbReference>
<dbReference type="Pfam" id="PF02493">
    <property type="entry name" value="MORN"/>
    <property type="match status" value="13"/>
</dbReference>
<feature type="domain" description="Peptidase C14 caspase" evidence="3">
    <location>
        <begin position="539"/>
        <end position="756"/>
    </location>
</feature>
<keyword evidence="2" id="KW-0732">Signal</keyword>
<keyword evidence="1" id="KW-0677">Repeat</keyword>
<name>A0ABM9HA04_9BACT</name>
<accession>A0ABM9HA04</accession>
<evidence type="ECO:0000259" key="3">
    <source>
        <dbReference type="Pfam" id="PF00656"/>
    </source>
</evidence>
<evidence type="ECO:0000256" key="2">
    <source>
        <dbReference type="SAM" id="SignalP"/>
    </source>
</evidence>
<dbReference type="InterPro" id="IPR011600">
    <property type="entry name" value="Pept_C14_caspase"/>
</dbReference>
<gene>
    <name evidence="4" type="ORF">NSPWAT_0108</name>
</gene>
<dbReference type="EMBL" id="OX336137">
    <property type="protein sequence ID" value="CAI2716968.1"/>
    <property type="molecule type" value="Genomic_DNA"/>
</dbReference>
<dbReference type="SMART" id="SM00698">
    <property type="entry name" value="MORN"/>
    <property type="match status" value="13"/>
</dbReference>
<feature type="signal peptide" evidence="2">
    <location>
        <begin position="1"/>
        <end position="36"/>
    </location>
</feature>
<dbReference type="SUPFAM" id="SSF82185">
    <property type="entry name" value="Histone H3 K4-specific methyltransferase SET7/9 N-terminal domain"/>
    <property type="match status" value="4"/>
</dbReference>
<dbReference type="Gene3D" id="2.20.110.10">
    <property type="entry name" value="Histone H3 K4-specific methyltransferase SET7/9 N-terminal domain"/>
    <property type="match status" value="7"/>
</dbReference>
<organism evidence="4 5">
    <name type="scientific">Nitrospina watsonii</name>
    <dbReference type="NCBI Taxonomy" id="1323948"/>
    <lineage>
        <taxon>Bacteria</taxon>
        <taxon>Pseudomonadati</taxon>
        <taxon>Nitrospinota/Tectimicrobiota group</taxon>
        <taxon>Nitrospinota</taxon>
        <taxon>Nitrospinia</taxon>
        <taxon>Nitrospinales</taxon>
        <taxon>Nitrospinaceae</taxon>
        <taxon>Nitrospina</taxon>
    </lineage>
</organism>
<dbReference type="SUPFAM" id="SSF52129">
    <property type="entry name" value="Caspase-like"/>
    <property type="match status" value="1"/>
</dbReference>
<dbReference type="RefSeq" id="WP_282009947.1">
    <property type="nucleotide sequence ID" value="NZ_OX336137.1"/>
</dbReference>
<evidence type="ECO:0000256" key="1">
    <source>
        <dbReference type="ARBA" id="ARBA00022737"/>
    </source>
</evidence>
<keyword evidence="5" id="KW-1185">Reference proteome</keyword>
<proteinExistence type="predicted"/>
<dbReference type="Pfam" id="PF00656">
    <property type="entry name" value="Peptidase_C14"/>
    <property type="match status" value="1"/>
</dbReference>
<protein>
    <recommendedName>
        <fullName evidence="3">Peptidase C14 caspase domain-containing protein</fullName>
    </recommendedName>
</protein>
<dbReference type="PANTHER" id="PTHR43215">
    <property type="entry name" value="RADIAL SPOKE HEAD 1 HOMOLOG"/>
    <property type="match status" value="1"/>
</dbReference>